<feature type="transmembrane region" description="Helical" evidence="6">
    <location>
        <begin position="25"/>
        <end position="46"/>
    </location>
</feature>
<dbReference type="PANTHER" id="PTHR23112:SF0">
    <property type="entry name" value="TRANSMEMBRANE PROTEIN 116"/>
    <property type="match status" value="1"/>
</dbReference>
<feature type="transmembrane region" description="Helical" evidence="6">
    <location>
        <begin position="58"/>
        <end position="80"/>
    </location>
</feature>
<dbReference type="Proteomes" id="UP001295423">
    <property type="component" value="Unassembled WGS sequence"/>
</dbReference>
<evidence type="ECO:0000313" key="8">
    <source>
        <dbReference type="Proteomes" id="UP001295423"/>
    </source>
</evidence>
<keyword evidence="2 6" id="KW-0812">Transmembrane</keyword>
<dbReference type="SUPFAM" id="SSF81321">
    <property type="entry name" value="Family A G protein-coupled receptor-like"/>
    <property type="match status" value="1"/>
</dbReference>
<dbReference type="GO" id="GO:0007189">
    <property type="term" value="P:adenylate cyclase-activating G protein-coupled receptor signaling pathway"/>
    <property type="evidence" value="ECO:0007669"/>
    <property type="project" value="TreeGrafter"/>
</dbReference>
<evidence type="ECO:0000256" key="3">
    <source>
        <dbReference type="ARBA" id="ARBA00022989"/>
    </source>
</evidence>
<dbReference type="GO" id="GO:0004930">
    <property type="term" value="F:G protein-coupled receptor activity"/>
    <property type="evidence" value="ECO:0007669"/>
    <property type="project" value="TreeGrafter"/>
</dbReference>
<evidence type="ECO:0000256" key="2">
    <source>
        <dbReference type="ARBA" id="ARBA00022692"/>
    </source>
</evidence>
<keyword evidence="4 6" id="KW-0472">Membrane</keyword>
<evidence type="ECO:0000313" key="7">
    <source>
        <dbReference type="EMBL" id="CAJ1937820.1"/>
    </source>
</evidence>
<keyword evidence="3 6" id="KW-1133">Transmembrane helix</keyword>
<evidence type="ECO:0000256" key="4">
    <source>
        <dbReference type="ARBA" id="ARBA00023136"/>
    </source>
</evidence>
<gene>
    <name evidence="7" type="ORF">CYCCA115_LOCUS5834</name>
</gene>
<proteinExistence type="predicted"/>
<accession>A0AAD2CR42</accession>
<evidence type="ECO:0000256" key="6">
    <source>
        <dbReference type="SAM" id="Phobius"/>
    </source>
</evidence>
<dbReference type="AlphaFoldDB" id="A0AAD2CR42"/>
<comment type="subcellular location">
    <subcellularLocation>
        <location evidence="1">Membrane</location>
        <topology evidence="1">Multi-pass membrane protein</topology>
    </subcellularLocation>
</comment>
<dbReference type="GO" id="GO:0005886">
    <property type="term" value="C:plasma membrane"/>
    <property type="evidence" value="ECO:0007669"/>
    <property type="project" value="TreeGrafter"/>
</dbReference>
<feature type="transmembrane region" description="Helical" evidence="6">
    <location>
        <begin position="110"/>
        <end position="129"/>
    </location>
</feature>
<keyword evidence="8" id="KW-1185">Reference proteome</keyword>
<evidence type="ECO:0000256" key="1">
    <source>
        <dbReference type="ARBA" id="ARBA00004141"/>
    </source>
</evidence>
<sequence length="361" mass="39711">MIELDEINQRLIPSLSDEQVRLLSLLYVVSGALSTFGSFIIVHRVLRNQEQSKSYDRIMLGLSCSDIIASLSYILTPFLAPQDTSTRVTAMGNDVSCSVLGWLTQLGYSAIPYNAVLSFYMLAVVRFSMRPDEFAARFEPYLHALTVFYFLATATIGVPFHLFSELRLGLGCWIAEYPRGCDTNGGCLNNIIGWFYIGAPLLVTFASLVVNSIVIFLHSKRALQGRGQTKAKQVRIRRVATQGFLPMYLQLRHAGVSRGMAIRGACLEPDIPKLISEKISSSAPADPVVTRPTKIESSTDNNRPVHDSFNDERIEDSGTDDGSSKTDGVVIHTPTTVTLQPVRKSILKTPSARVGMDGSIT</sequence>
<organism evidence="7 8">
    <name type="scientific">Cylindrotheca closterium</name>
    <dbReference type="NCBI Taxonomy" id="2856"/>
    <lineage>
        <taxon>Eukaryota</taxon>
        <taxon>Sar</taxon>
        <taxon>Stramenopiles</taxon>
        <taxon>Ochrophyta</taxon>
        <taxon>Bacillariophyta</taxon>
        <taxon>Bacillariophyceae</taxon>
        <taxon>Bacillariophycidae</taxon>
        <taxon>Bacillariales</taxon>
        <taxon>Bacillariaceae</taxon>
        <taxon>Cylindrotheca</taxon>
    </lineage>
</organism>
<name>A0AAD2CR42_9STRA</name>
<reference evidence="7" key="1">
    <citation type="submission" date="2023-08" db="EMBL/GenBank/DDBJ databases">
        <authorList>
            <person name="Audoor S."/>
            <person name="Bilcke G."/>
        </authorList>
    </citation>
    <scope>NUCLEOTIDE SEQUENCE</scope>
</reference>
<feature type="compositionally biased region" description="Basic and acidic residues" evidence="5">
    <location>
        <begin position="303"/>
        <end position="316"/>
    </location>
</feature>
<feature type="transmembrane region" description="Helical" evidence="6">
    <location>
        <begin position="141"/>
        <end position="163"/>
    </location>
</feature>
<dbReference type="Gene3D" id="1.20.1070.10">
    <property type="entry name" value="Rhodopsin 7-helix transmembrane proteins"/>
    <property type="match status" value="1"/>
</dbReference>
<comment type="caution">
    <text evidence="7">The sequence shown here is derived from an EMBL/GenBank/DDBJ whole genome shotgun (WGS) entry which is preliminary data.</text>
</comment>
<dbReference type="EMBL" id="CAKOGP040000668">
    <property type="protein sequence ID" value="CAJ1937820.1"/>
    <property type="molecule type" value="Genomic_DNA"/>
</dbReference>
<feature type="region of interest" description="Disordered" evidence="5">
    <location>
        <begin position="282"/>
        <end position="333"/>
    </location>
</feature>
<dbReference type="PANTHER" id="PTHR23112">
    <property type="entry name" value="G PROTEIN-COUPLED RECEPTOR 157-RELATED"/>
    <property type="match status" value="1"/>
</dbReference>
<protein>
    <recommendedName>
        <fullName evidence="9">G-protein coupled receptors family 1 profile domain-containing protein</fullName>
    </recommendedName>
</protein>
<feature type="transmembrane region" description="Helical" evidence="6">
    <location>
        <begin position="194"/>
        <end position="217"/>
    </location>
</feature>
<evidence type="ECO:0000256" key="5">
    <source>
        <dbReference type="SAM" id="MobiDB-lite"/>
    </source>
</evidence>
<evidence type="ECO:0008006" key="9">
    <source>
        <dbReference type="Google" id="ProtNLM"/>
    </source>
</evidence>